<reference evidence="2" key="1">
    <citation type="submission" date="2016-10" db="EMBL/GenBank/DDBJ databases">
        <title>CRISPR-Cas defence system in Roseofilum reptotaenium: evidence of a bacteriophage-cyanobacterium arms race in the coral black band disease.</title>
        <authorList>
            <person name="Buerger P."/>
            <person name="Wood-Charlson E.M."/>
            <person name="Weynberg K.D."/>
            <person name="Willis B."/>
            <person name="Van Oppen M.J."/>
        </authorList>
    </citation>
    <scope>NUCLEOTIDE SEQUENCE [LARGE SCALE GENOMIC DNA]</scope>
    <source>
        <strain evidence="2">AO1-A</strain>
    </source>
</reference>
<dbReference type="PANTHER" id="PTHR35604:SF2">
    <property type="entry name" value="TRANSPOSASE INSH FOR INSERTION SEQUENCE ELEMENT IS5A-RELATED"/>
    <property type="match status" value="1"/>
</dbReference>
<evidence type="ECO:0000259" key="1">
    <source>
        <dbReference type="Pfam" id="PF01609"/>
    </source>
</evidence>
<dbReference type="EMBL" id="MLAW01000030">
    <property type="protein sequence ID" value="OJJ24477.1"/>
    <property type="molecule type" value="Genomic_DNA"/>
</dbReference>
<sequence length="98" mass="11386">MPNRLCKKDLDARWLKKNGENHYGYKNHISIDKKYGIIRKYEGTDASVYDSKVLGKLIDIENAEPEIWADSAYRSEEIEWTLSILSPPLVSQIQRFAL</sequence>
<name>A0A1L9QPF7_9CYAN</name>
<evidence type="ECO:0000313" key="2">
    <source>
        <dbReference type="EMBL" id="OJJ24477.1"/>
    </source>
</evidence>
<dbReference type="GO" id="GO:0003677">
    <property type="term" value="F:DNA binding"/>
    <property type="evidence" value="ECO:0007669"/>
    <property type="project" value="InterPro"/>
</dbReference>
<evidence type="ECO:0000313" key="3">
    <source>
        <dbReference type="Proteomes" id="UP000183940"/>
    </source>
</evidence>
<proteinExistence type="predicted"/>
<dbReference type="GO" id="GO:0004803">
    <property type="term" value="F:transposase activity"/>
    <property type="evidence" value="ECO:0007669"/>
    <property type="project" value="InterPro"/>
</dbReference>
<feature type="domain" description="Transposase IS4-like" evidence="1">
    <location>
        <begin position="4"/>
        <end position="78"/>
    </location>
</feature>
<dbReference type="Pfam" id="PF01609">
    <property type="entry name" value="DDE_Tnp_1"/>
    <property type="match status" value="1"/>
</dbReference>
<organism evidence="2 3">
    <name type="scientific">Roseofilum reptotaenium AO1-A</name>
    <dbReference type="NCBI Taxonomy" id="1925591"/>
    <lineage>
        <taxon>Bacteria</taxon>
        <taxon>Bacillati</taxon>
        <taxon>Cyanobacteriota</taxon>
        <taxon>Cyanophyceae</taxon>
        <taxon>Desertifilales</taxon>
        <taxon>Desertifilaceae</taxon>
        <taxon>Roseofilum</taxon>
    </lineage>
</organism>
<dbReference type="GO" id="GO:0006313">
    <property type="term" value="P:DNA transposition"/>
    <property type="evidence" value="ECO:0007669"/>
    <property type="project" value="InterPro"/>
</dbReference>
<protein>
    <recommendedName>
        <fullName evidence="1">Transposase IS4-like domain-containing protein</fullName>
    </recommendedName>
</protein>
<dbReference type="InterPro" id="IPR002559">
    <property type="entry name" value="Transposase_11"/>
</dbReference>
<gene>
    <name evidence="2" type="ORF">BI308_16315</name>
</gene>
<comment type="caution">
    <text evidence="2">The sequence shown here is derived from an EMBL/GenBank/DDBJ whole genome shotgun (WGS) entry which is preliminary data.</text>
</comment>
<keyword evidence="3" id="KW-1185">Reference proteome</keyword>
<dbReference type="Proteomes" id="UP000183940">
    <property type="component" value="Unassembled WGS sequence"/>
</dbReference>
<dbReference type="PANTHER" id="PTHR35604">
    <property type="entry name" value="TRANSPOSASE INSH FOR INSERTION SEQUENCE ELEMENT IS5A-RELATED"/>
    <property type="match status" value="1"/>
</dbReference>
<dbReference type="AlphaFoldDB" id="A0A1L9QPF7"/>
<accession>A0A1L9QPF7</accession>